<feature type="transmembrane region" description="Helical" evidence="3">
    <location>
        <begin position="340"/>
        <end position="362"/>
    </location>
</feature>
<dbReference type="InterPro" id="IPR050469">
    <property type="entry name" value="Diguanylate_Cyclase"/>
</dbReference>
<dbReference type="Pfam" id="PF00990">
    <property type="entry name" value="GGDEF"/>
    <property type="match status" value="1"/>
</dbReference>
<dbReference type="Proteomes" id="UP001597124">
    <property type="component" value="Unassembled WGS sequence"/>
</dbReference>
<evidence type="ECO:0000256" key="3">
    <source>
        <dbReference type="SAM" id="Phobius"/>
    </source>
</evidence>
<keyword evidence="3" id="KW-0472">Membrane</keyword>
<protein>
    <recommendedName>
        <fullName evidence="1">diguanylate cyclase</fullName>
        <ecNumber evidence="1">2.7.7.65</ecNumber>
    </recommendedName>
</protein>
<dbReference type="PANTHER" id="PTHR45138:SF9">
    <property type="entry name" value="DIGUANYLATE CYCLASE DGCM-RELATED"/>
    <property type="match status" value="1"/>
</dbReference>
<evidence type="ECO:0000313" key="6">
    <source>
        <dbReference type="EMBL" id="MFD0847603.1"/>
    </source>
</evidence>
<dbReference type="Gene3D" id="3.30.70.270">
    <property type="match status" value="1"/>
</dbReference>
<keyword evidence="3" id="KW-1133">Transmembrane helix</keyword>
<accession>A0ABW3BZL6</accession>
<keyword evidence="4" id="KW-0732">Signal</keyword>
<evidence type="ECO:0000256" key="4">
    <source>
        <dbReference type="SAM" id="SignalP"/>
    </source>
</evidence>
<reference evidence="7" key="1">
    <citation type="journal article" date="2019" name="Int. J. Syst. Evol. Microbiol.">
        <title>The Global Catalogue of Microorganisms (GCM) 10K type strain sequencing project: providing services to taxonomists for standard genome sequencing and annotation.</title>
        <authorList>
            <consortium name="The Broad Institute Genomics Platform"/>
            <consortium name="The Broad Institute Genome Sequencing Center for Infectious Disease"/>
            <person name="Wu L."/>
            <person name="Ma J."/>
        </authorList>
    </citation>
    <scope>NUCLEOTIDE SEQUENCE [LARGE SCALE GENOMIC DNA]</scope>
    <source>
        <strain evidence="7">CCUG 52537</strain>
    </source>
</reference>
<feature type="transmembrane region" description="Helical" evidence="3">
    <location>
        <begin position="152"/>
        <end position="173"/>
    </location>
</feature>
<gene>
    <name evidence="6" type="ORF">ACFQ00_04645</name>
</gene>
<feature type="signal peptide" evidence="4">
    <location>
        <begin position="1"/>
        <end position="19"/>
    </location>
</feature>
<feature type="transmembrane region" description="Helical" evidence="3">
    <location>
        <begin position="185"/>
        <end position="209"/>
    </location>
</feature>
<feature type="transmembrane region" description="Helical" evidence="3">
    <location>
        <begin position="309"/>
        <end position="328"/>
    </location>
</feature>
<dbReference type="GO" id="GO:0052621">
    <property type="term" value="F:diguanylate cyclase activity"/>
    <property type="evidence" value="ECO:0007669"/>
    <property type="project" value="UniProtKB-EC"/>
</dbReference>
<dbReference type="InterPro" id="IPR029787">
    <property type="entry name" value="Nucleotide_cyclase"/>
</dbReference>
<evidence type="ECO:0000256" key="1">
    <source>
        <dbReference type="ARBA" id="ARBA00012528"/>
    </source>
</evidence>
<dbReference type="SMART" id="SM00267">
    <property type="entry name" value="GGDEF"/>
    <property type="match status" value="1"/>
</dbReference>
<dbReference type="EMBL" id="JBHTIK010000002">
    <property type="protein sequence ID" value="MFD0847603.1"/>
    <property type="molecule type" value="Genomic_DNA"/>
</dbReference>
<dbReference type="CDD" id="cd01949">
    <property type="entry name" value="GGDEF"/>
    <property type="match status" value="1"/>
</dbReference>
<keyword evidence="6" id="KW-0808">Transferase</keyword>
<dbReference type="PROSITE" id="PS50887">
    <property type="entry name" value="GGDEF"/>
    <property type="match status" value="1"/>
</dbReference>
<dbReference type="SUPFAM" id="SSF55073">
    <property type="entry name" value="Nucleotide cyclase"/>
    <property type="match status" value="1"/>
</dbReference>
<keyword evidence="7" id="KW-1185">Reference proteome</keyword>
<feature type="domain" description="GGDEF" evidence="5">
    <location>
        <begin position="412"/>
        <end position="544"/>
    </location>
</feature>
<dbReference type="PANTHER" id="PTHR45138">
    <property type="entry name" value="REGULATORY COMPONENTS OF SENSORY TRANSDUCTION SYSTEM"/>
    <property type="match status" value="1"/>
</dbReference>
<evidence type="ECO:0000259" key="5">
    <source>
        <dbReference type="PROSITE" id="PS50887"/>
    </source>
</evidence>
<organism evidence="6 7">
    <name type="scientific">Sphingosinicella xenopeptidilytica</name>
    <dbReference type="NCBI Taxonomy" id="364098"/>
    <lineage>
        <taxon>Bacteria</taxon>
        <taxon>Pseudomonadati</taxon>
        <taxon>Pseudomonadota</taxon>
        <taxon>Alphaproteobacteria</taxon>
        <taxon>Sphingomonadales</taxon>
        <taxon>Sphingosinicellaceae</taxon>
        <taxon>Sphingosinicella</taxon>
    </lineage>
</organism>
<evidence type="ECO:0000256" key="2">
    <source>
        <dbReference type="ARBA" id="ARBA00034247"/>
    </source>
</evidence>
<keyword evidence="6" id="KW-0548">Nucleotidyltransferase</keyword>
<sequence>MYRVIAFAFLLLIAAAAGGEARADARFCHAVTDLSAASPGAFDCSAEPADYRQRSLWLKIEAPADSRIVYVHQTRFERLTAVFLYADGRSASQTVRRGNYGTHWRIGGQIAFEPPMLAAPVKTVLLRFDGLASHELLRIRLPDPDEANAQAAVLPVIVGSAITLLALGALYTLSVGVALRRVYLLWHGLWAVTMVAWGLLWSQLALIVAPDLAGWSSQICTFLACLAVTLATVSGVMALGKDMGPRALRIGTLALGLFIMPFGILVSLETGPALGWQVVVLGALTLSVLALVTLSLVNACRAGNADAKALAWAWALPMATLALVQVVNVDDWLYGGGSQVVMLVAAALQTVWLSIAVTLRIAHLREERDRARAAEARMSELASRDALTGLLNRRGFVDRAEFMIEGRAAPGEHFGLLLIDVDHFKRVNDSYGHEAGDAVLCRIARRLERWEGPLCVAGRIGGEEFVLGVTGLTPIGIRQFAESVRRGIADLQHPELRTGHAVTVSIGVASADHALSFQRLYGWADQELYKAKANGRNRVIFRGSDRNAQAVAG</sequence>
<dbReference type="RefSeq" id="WP_381486902.1">
    <property type="nucleotide sequence ID" value="NZ_JBHTIK010000002.1"/>
</dbReference>
<comment type="catalytic activity">
    <reaction evidence="2">
        <text>2 GTP = 3',3'-c-di-GMP + 2 diphosphate</text>
        <dbReference type="Rhea" id="RHEA:24898"/>
        <dbReference type="ChEBI" id="CHEBI:33019"/>
        <dbReference type="ChEBI" id="CHEBI:37565"/>
        <dbReference type="ChEBI" id="CHEBI:58805"/>
        <dbReference type="EC" id="2.7.7.65"/>
    </reaction>
</comment>
<dbReference type="InterPro" id="IPR000160">
    <property type="entry name" value="GGDEF_dom"/>
</dbReference>
<feature type="transmembrane region" description="Helical" evidence="3">
    <location>
        <begin position="215"/>
        <end position="240"/>
    </location>
</feature>
<dbReference type="NCBIfam" id="TIGR00254">
    <property type="entry name" value="GGDEF"/>
    <property type="match status" value="1"/>
</dbReference>
<name>A0ABW3BZL6_SPHXN</name>
<comment type="caution">
    <text evidence="6">The sequence shown here is derived from an EMBL/GenBank/DDBJ whole genome shotgun (WGS) entry which is preliminary data.</text>
</comment>
<feature type="transmembrane region" description="Helical" evidence="3">
    <location>
        <begin position="274"/>
        <end position="297"/>
    </location>
</feature>
<proteinExistence type="predicted"/>
<evidence type="ECO:0000313" key="7">
    <source>
        <dbReference type="Proteomes" id="UP001597124"/>
    </source>
</evidence>
<feature type="transmembrane region" description="Helical" evidence="3">
    <location>
        <begin position="247"/>
        <end position="268"/>
    </location>
</feature>
<dbReference type="InterPro" id="IPR043128">
    <property type="entry name" value="Rev_trsase/Diguanyl_cyclase"/>
</dbReference>
<keyword evidence="3" id="KW-0812">Transmembrane</keyword>
<dbReference type="EC" id="2.7.7.65" evidence="1"/>
<feature type="chain" id="PRO_5045260935" description="diguanylate cyclase" evidence="4">
    <location>
        <begin position="20"/>
        <end position="553"/>
    </location>
</feature>